<evidence type="ECO:0008006" key="3">
    <source>
        <dbReference type="Google" id="ProtNLM"/>
    </source>
</evidence>
<dbReference type="Gene3D" id="1.10.600.10">
    <property type="entry name" value="Farnesyl Diphosphate Synthase"/>
    <property type="match status" value="1"/>
</dbReference>
<sequence length="345" mass="37580">MADLVPPYFSIHNDLADRLLAQSDQLAGVPQRDRADVLKAALDSVPEAMGLLGAYPALFADGNSTASRLAFSCLLAAATFPHARREQIVDLGTLSVILFAVDDIADSSAGDRTDRDVIALFRRLSSVLSGAPLVADVGPHPMEQAIHAWQTWCARFRAYDGADVYVPMLMEELERTGGGMARERVWATGAEPWPSYEEYLDNGVLTILYHAWWLAALGICGPRPEDAAAYWRPIGPANDLGAACVRLANDVRTFERERSEGKPNSVLILERAGMSAEAAVERVSAHIVELNAEFATAIAHLPAELRWVGEAQHRCVTFSGGWYRARDTHAYTVRELAADVDAHGS</sequence>
<name>A0ABP7BDC2_9ACTN</name>
<proteinExistence type="predicted"/>
<reference evidence="2" key="1">
    <citation type="journal article" date="2019" name="Int. J. Syst. Evol. Microbiol.">
        <title>The Global Catalogue of Microorganisms (GCM) 10K type strain sequencing project: providing services to taxonomists for standard genome sequencing and annotation.</title>
        <authorList>
            <consortium name="The Broad Institute Genomics Platform"/>
            <consortium name="The Broad Institute Genome Sequencing Center for Infectious Disease"/>
            <person name="Wu L."/>
            <person name="Ma J."/>
        </authorList>
    </citation>
    <scope>NUCLEOTIDE SEQUENCE [LARGE SCALE GENOMIC DNA]</scope>
    <source>
        <strain evidence="2">JCM 16904</strain>
    </source>
</reference>
<accession>A0ABP7BDC2</accession>
<keyword evidence="2" id="KW-1185">Reference proteome</keyword>
<dbReference type="RefSeq" id="WP_344874984.1">
    <property type="nucleotide sequence ID" value="NZ_BAAAZP010000029.1"/>
</dbReference>
<dbReference type="Pfam" id="PF19086">
    <property type="entry name" value="Terpene_syn_C_2"/>
    <property type="match status" value="1"/>
</dbReference>
<gene>
    <name evidence="1" type="ORF">GCM10022224_018330</name>
</gene>
<organism evidence="1 2">
    <name type="scientific">Nonomuraea antimicrobica</name>
    <dbReference type="NCBI Taxonomy" id="561173"/>
    <lineage>
        <taxon>Bacteria</taxon>
        <taxon>Bacillati</taxon>
        <taxon>Actinomycetota</taxon>
        <taxon>Actinomycetes</taxon>
        <taxon>Streptosporangiales</taxon>
        <taxon>Streptosporangiaceae</taxon>
        <taxon>Nonomuraea</taxon>
    </lineage>
</organism>
<evidence type="ECO:0000313" key="1">
    <source>
        <dbReference type="EMBL" id="GAA3655531.1"/>
    </source>
</evidence>
<dbReference type="Proteomes" id="UP001500902">
    <property type="component" value="Unassembled WGS sequence"/>
</dbReference>
<dbReference type="EMBL" id="BAAAZP010000029">
    <property type="protein sequence ID" value="GAA3655531.1"/>
    <property type="molecule type" value="Genomic_DNA"/>
</dbReference>
<dbReference type="InterPro" id="IPR008949">
    <property type="entry name" value="Isoprenoid_synthase_dom_sf"/>
</dbReference>
<dbReference type="SUPFAM" id="SSF48576">
    <property type="entry name" value="Terpenoid synthases"/>
    <property type="match status" value="1"/>
</dbReference>
<protein>
    <recommendedName>
        <fullName evidence="3">Terpene synthase</fullName>
    </recommendedName>
</protein>
<comment type="caution">
    <text evidence="1">The sequence shown here is derived from an EMBL/GenBank/DDBJ whole genome shotgun (WGS) entry which is preliminary data.</text>
</comment>
<evidence type="ECO:0000313" key="2">
    <source>
        <dbReference type="Proteomes" id="UP001500902"/>
    </source>
</evidence>